<evidence type="ECO:0000313" key="3">
    <source>
        <dbReference type="Proteomes" id="UP000033220"/>
    </source>
</evidence>
<evidence type="ECO:0000313" key="2">
    <source>
        <dbReference type="EMBL" id="CCG06564.1"/>
    </source>
</evidence>
<dbReference type="STRING" id="1150469.RSPPHO_03224"/>
<proteinExistence type="predicted"/>
<dbReference type="EMBL" id="HE663493">
    <property type="protein sequence ID" value="CCG06564.1"/>
    <property type="molecule type" value="Genomic_DNA"/>
</dbReference>
<dbReference type="KEGG" id="rpm:RSPPHO_03224"/>
<dbReference type="HOGENOM" id="CLU_476988_0_0_5"/>
<accession>H6SIF0</accession>
<organism evidence="2 3">
    <name type="scientific">Pararhodospirillum photometricum DSM 122</name>
    <dbReference type="NCBI Taxonomy" id="1150469"/>
    <lineage>
        <taxon>Bacteria</taxon>
        <taxon>Pseudomonadati</taxon>
        <taxon>Pseudomonadota</taxon>
        <taxon>Alphaproteobacteria</taxon>
        <taxon>Rhodospirillales</taxon>
        <taxon>Rhodospirillaceae</taxon>
        <taxon>Pararhodospirillum</taxon>
    </lineage>
</organism>
<evidence type="ECO:0000259" key="1">
    <source>
        <dbReference type="Pfam" id="PF17803"/>
    </source>
</evidence>
<dbReference type="eggNOG" id="COG2931">
    <property type="taxonomic scope" value="Bacteria"/>
</dbReference>
<sequence length="572" mass="56364">TATDTLSVTVTPVADAPVLPAASAVGNEDTAIALNLAPVLTDTDGSETLSITISNVPAGATLSAGTPNPDGSYTLTPAELSGLTITPPVNSDVDFSLTVTATSQDGASTANTTISVPVTVIAVADQVTVDASAPASVAEDTPIPLTITTATPDTDGSETISLKISGLPTGATLSAGTPNADGSYTLTPAQLEGLTLTPPTNYSGTIALTVVSTTTEAENGSFTKATDTLSVTVTPVADAPVLPAASAVGNEDTAIALNLAPVLTDTDGSETLSITISNVPTGATLSAGTPNPDGSYTLTPAELSGLTITPPVNSDVDFNLTVTATSQDGTTTANTTITVPVTVIAVADQVTVDASAPASVAEDTPIPLTITTATPDTDGSETISLKISGLPTGATLSAGTPNADGSYTLTPAQLEGLTLTPPTNYSGTITLTVVSTTTEAENGRFKTATDTLSVTVTPVADAPVLPAASAVGNEDTAIALNLAPVLTDTDGSETLSITISNVPAGATLSAGTPNPDGSYTLTPAELSGLTITPPVNSDVDFSLTVTATSQDGASTANTTISVPVTVIAVADQ</sequence>
<dbReference type="InterPro" id="IPR040853">
    <property type="entry name" value="RapA2_cadherin-like"/>
</dbReference>
<feature type="domain" description="RapA2 cadherin-like" evidence="1">
    <location>
        <begin position="451"/>
        <end position="520"/>
    </location>
</feature>
<keyword evidence="3" id="KW-1185">Reference proteome</keyword>
<dbReference type="Proteomes" id="UP000033220">
    <property type="component" value="Chromosome DSM 122"/>
</dbReference>
<name>H6SIF0_PARPM</name>
<reference evidence="2 3" key="1">
    <citation type="submission" date="2012-02" db="EMBL/GenBank/DDBJ databases">
        <title>Shotgun genome sequence of Phaeospirillum photometricum DSM 122.</title>
        <authorList>
            <person name="Duquesne K."/>
            <person name="Sturgis J."/>
        </authorList>
    </citation>
    <scope>NUCLEOTIDE SEQUENCE [LARGE SCALE GENOMIC DNA]</scope>
    <source>
        <strain evidence="3">DSM122</strain>
    </source>
</reference>
<protein>
    <submittedName>
        <fullName evidence="2">HEMAGGLUTININ/HEMOLYSIN-RELATED PROTEIN</fullName>
    </submittedName>
</protein>
<dbReference type="Pfam" id="PF17803">
    <property type="entry name" value="Cadherin_4"/>
    <property type="match status" value="3"/>
</dbReference>
<feature type="non-terminal residue" evidence="2">
    <location>
        <position position="1"/>
    </location>
</feature>
<feature type="domain" description="RapA2 cadherin-like" evidence="1">
    <location>
        <begin position="228"/>
        <end position="297"/>
    </location>
</feature>
<feature type="domain" description="RapA2 cadherin-like" evidence="1">
    <location>
        <begin position="5"/>
        <end position="74"/>
    </location>
</feature>
<dbReference type="AlphaFoldDB" id="H6SIF0"/>
<gene>
    <name evidence="2" type="ORF">RSPPHO_03224</name>
</gene>
<feature type="non-terminal residue" evidence="2">
    <location>
        <position position="572"/>
    </location>
</feature>